<sequence>MNTTILRKLERNFEGYIGTSMLFAYTGLIGYTILSRSAPWDPPTYTLTVTLYLFTWMTWLAAGWAIRHDSHFRFTLLRENLSPQANYLLRYIDLVGWVFFATIVAWYIFETLQRRLESGREILGTPIPLWTAYLAVFVGMILIIVRALQKAILVRRQYKNDEDITPTSKVDI</sequence>
<evidence type="ECO:0000313" key="10">
    <source>
        <dbReference type="EMBL" id="MBB6647654.1"/>
    </source>
</evidence>
<keyword evidence="11" id="KW-1185">Reference proteome</keyword>
<feature type="transmembrane region" description="Helical" evidence="8">
    <location>
        <begin position="45"/>
        <end position="66"/>
    </location>
</feature>
<dbReference type="PANTHER" id="PTHR35011:SF2">
    <property type="entry name" value="2,3-DIKETO-L-GULONATE TRAP TRANSPORTER SMALL PERMEASE PROTEIN YIAM"/>
    <property type="match status" value="1"/>
</dbReference>
<dbReference type="RefSeq" id="WP_185194024.1">
    <property type="nucleotide sequence ID" value="NZ_JACKXD010000006.1"/>
</dbReference>
<dbReference type="GO" id="GO:0022857">
    <property type="term" value="F:transmembrane transporter activity"/>
    <property type="evidence" value="ECO:0007669"/>
    <property type="project" value="TreeGrafter"/>
</dbReference>
<dbReference type="EMBL" id="JACKXD010000006">
    <property type="protein sequence ID" value="MBB6647654.1"/>
    <property type="molecule type" value="Genomic_DNA"/>
</dbReference>
<proteinExistence type="predicted"/>
<comment type="caution">
    <text evidence="10">The sequence shown here is derived from an EMBL/GenBank/DDBJ whole genome shotgun (WGS) entry which is preliminary data.</text>
</comment>
<dbReference type="Pfam" id="PF04290">
    <property type="entry name" value="DctQ"/>
    <property type="match status" value="1"/>
</dbReference>
<feature type="transmembrane region" description="Helical" evidence="8">
    <location>
        <begin position="87"/>
        <end position="109"/>
    </location>
</feature>
<evidence type="ECO:0000259" key="9">
    <source>
        <dbReference type="Pfam" id="PF04290"/>
    </source>
</evidence>
<reference evidence="10 11" key="1">
    <citation type="submission" date="2020-08" db="EMBL/GenBank/DDBJ databases">
        <authorList>
            <person name="Seo M.-J."/>
        </authorList>
    </citation>
    <scope>NUCLEOTIDE SEQUENCE [LARGE SCALE GENOMIC DNA]</scope>
    <source>
        <strain evidence="10 11">MBLA0160</strain>
    </source>
</reference>
<comment type="subcellular location">
    <subcellularLocation>
        <location evidence="1">Cell inner membrane</location>
        <topology evidence="1">Multi-pass membrane protein</topology>
    </subcellularLocation>
</comment>
<gene>
    <name evidence="10" type="ORF">H5V44_15420</name>
</gene>
<evidence type="ECO:0000256" key="8">
    <source>
        <dbReference type="SAM" id="Phobius"/>
    </source>
</evidence>
<keyword evidence="5 8" id="KW-0812">Transmembrane</keyword>
<keyword evidence="7 8" id="KW-0472">Membrane</keyword>
<feature type="transmembrane region" description="Helical" evidence="8">
    <location>
        <begin position="12"/>
        <end position="33"/>
    </location>
</feature>
<feature type="transmembrane region" description="Helical" evidence="8">
    <location>
        <begin position="129"/>
        <end position="148"/>
    </location>
</feature>
<keyword evidence="4" id="KW-0997">Cell inner membrane</keyword>
<evidence type="ECO:0000256" key="1">
    <source>
        <dbReference type="ARBA" id="ARBA00004429"/>
    </source>
</evidence>
<evidence type="ECO:0000256" key="6">
    <source>
        <dbReference type="ARBA" id="ARBA00022989"/>
    </source>
</evidence>
<dbReference type="InterPro" id="IPR055348">
    <property type="entry name" value="DctQ"/>
</dbReference>
<evidence type="ECO:0000256" key="3">
    <source>
        <dbReference type="ARBA" id="ARBA00022475"/>
    </source>
</evidence>
<evidence type="ECO:0000256" key="7">
    <source>
        <dbReference type="ARBA" id="ARBA00023136"/>
    </source>
</evidence>
<keyword evidence="6 8" id="KW-1133">Transmembrane helix</keyword>
<evidence type="ECO:0000256" key="2">
    <source>
        <dbReference type="ARBA" id="ARBA00022448"/>
    </source>
</evidence>
<dbReference type="InterPro" id="IPR007387">
    <property type="entry name" value="TRAP_DctQ"/>
</dbReference>
<dbReference type="Proteomes" id="UP000546257">
    <property type="component" value="Unassembled WGS sequence"/>
</dbReference>
<dbReference type="PANTHER" id="PTHR35011">
    <property type="entry name" value="2,3-DIKETO-L-GULONATE TRAP TRANSPORTER SMALL PERMEASE PROTEIN YIAM"/>
    <property type="match status" value="1"/>
</dbReference>
<dbReference type="GO" id="GO:0005886">
    <property type="term" value="C:plasma membrane"/>
    <property type="evidence" value="ECO:0007669"/>
    <property type="project" value="UniProtKB-SubCell"/>
</dbReference>
<evidence type="ECO:0000256" key="5">
    <source>
        <dbReference type="ARBA" id="ARBA00022692"/>
    </source>
</evidence>
<accession>A0A7J9SL18</accession>
<dbReference type="AlphaFoldDB" id="A0A7J9SL18"/>
<keyword evidence="3" id="KW-1003">Cell membrane</keyword>
<evidence type="ECO:0000313" key="11">
    <source>
        <dbReference type="Proteomes" id="UP000546257"/>
    </source>
</evidence>
<dbReference type="GO" id="GO:0015740">
    <property type="term" value="P:C4-dicarboxylate transport"/>
    <property type="evidence" value="ECO:0007669"/>
    <property type="project" value="TreeGrafter"/>
</dbReference>
<organism evidence="10 11">
    <name type="scientific">Halobellus ruber</name>
    <dbReference type="NCBI Taxonomy" id="2761102"/>
    <lineage>
        <taxon>Archaea</taxon>
        <taxon>Methanobacteriati</taxon>
        <taxon>Methanobacteriota</taxon>
        <taxon>Stenosarchaea group</taxon>
        <taxon>Halobacteria</taxon>
        <taxon>Halobacteriales</taxon>
        <taxon>Haloferacaceae</taxon>
        <taxon>Halobellus</taxon>
    </lineage>
</organism>
<keyword evidence="2" id="KW-0813">Transport</keyword>
<feature type="domain" description="Tripartite ATP-independent periplasmic transporters DctQ component" evidence="9">
    <location>
        <begin position="27"/>
        <end position="153"/>
    </location>
</feature>
<protein>
    <submittedName>
        <fullName evidence="10">TRAP transporter small permease</fullName>
    </submittedName>
</protein>
<evidence type="ECO:0000256" key="4">
    <source>
        <dbReference type="ARBA" id="ARBA00022519"/>
    </source>
</evidence>
<name>A0A7J9SL18_9EURY</name>